<dbReference type="RefSeq" id="WP_199261747.1">
    <property type="nucleotide sequence ID" value="NZ_CP054140.1"/>
</dbReference>
<evidence type="ECO:0000256" key="2">
    <source>
        <dbReference type="ARBA" id="ARBA00008835"/>
    </source>
</evidence>
<feature type="transmembrane region" description="Helical" evidence="7">
    <location>
        <begin position="211"/>
        <end position="232"/>
    </location>
</feature>
<comment type="subcellular location">
    <subcellularLocation>
        <location evidence="1 7">Cell membrane</location>
        <topology evidence="1 7">Multi-pass membrane protein</topology>
    </subcellularLocation>
</comment>
<organism evidence="8 9">
    <name type="scientific">Desulfobulbus oligotrophicus</name>
    <dbReference type="NCBI Taxonomy" id="1909699"/>
    <lineage>
        <taxon>Bacteria</taxon>
        <taxon>Pseudomonadati</taxon>
        <taxon>Thermodesulfobacteriota</taxon>
        <taxon>Desulfobulbia</taxon>
        <taxon>Desulfobulbales</taxon>
        <taxon>Desulfobulbaceae</taxon>
        <taxon>Desulfobulbus</taxon>
    </lineage>
</organism>
<keyword evidence="7" id="KW-1005">Bacterial flagellum biogenesis</keyword>
<sequence length="700" mass="76680">MQAVNTSTLLARLRPAELLRRSDIMASVGLIGILLLMIIPLPPLILDLCLALNITIAILILIISLYTEKAVEFSIFPSVLLVTTLFRLALNVASTRLILLHGHEGMNAAGSVIEAFGQFVVGGSYVVGLVIFIILVIINFIVITKGAGRIAEVAARFTLDAMPGKQMAIDADLNAGLIDETLARQRREEVADEANFHGAMDGASKFVRGDAIAGIIITLINIGAGFIIGVLQKGMSLAEAAKNYTILTVGDGLVSQVPALIISTAAGMLVTRSAGRNDFGAEMKSQFTRHSKALWVVAAILLGFALIPGLPFLPFLVLSGILGYSAYHLDKAEAAKPVDDVMEHQPQPVIKPDQDYEKMLTVDLIELEVGYGMIPFVDANQDGELLTRIQSIRKQFALTTGFIVPPIHIKDNLQLNPNQYTISLKGVVVATAEMMPGYYMAMDPGLVTETIKGVPTREPAFDLPATWITEDKREQAQIAGYTVVDCITVVATHISEIIKKHAYELLGRQETQNLIDNLSKTYPKLTEELVPHVVNLSTIMRVLQNLLRENVSIRDLRSILETMADYAQLTQDTDILTEYVRHALSRSLTANLVQPDNTLPVLTMDRKVEETIQTAVQHRERGSYLALDPTTAQKILDNLNTLLTSTTGLQQPILLVLPQIRPHVRRLVEQYFPNLMVLSHNEITSNIRIQSVGMVTVNAS</sequence>
<dbReference type="InterPro" id="IPR001712">
    <property type="entry name" value="T3SS_FHIPEP"/>
</dbReference>
<keyword evidence="6 7" id="KW-0472">Membrane</keyword>
<dbReference type="InterPro" id="IPR042194">
    <property type="entry name" value="FHIPEP_1"/>
</dbReference>
<dbReference type="AlphaFoldDB" id="A0A7T5VE01"/>
<dbReference type="Gene3D" id="1.10.8.540">
    <property type="entry name" value="FHIPEP family, domain 3"/>
    <property type="match status" value="1"/>
</dbReference>
<dbReference type="GO" id="GO:0009306">
    <property type="term" value="P:protein secretion"/>
    <property type="evidence" value="ECO:0007669"/>
    <property type="project" value="InterPro"/>
</dbReference>
<comment type="similarity">
    <text evidence="2 7">Belongs to the FHIPEP (flagella/HR/invasion proteins export pore) family.</text>
</comment>
<dbReference type="NCBIfam" id="TIGR01398">
    <property type="entry name" value="FlhA"/>
    <property type="match status" value="1"/>
</dbReference>
<evidence type="ECO:0000256" key="3">
    <source>
        <dbReference type="ARBA" id="ARBA00022475"/>
    </source>
</evidence>
<dbReference type="Gene3D" id="3.40.30.60">
    <property type="entry name" value="FHIPEP family, domain 1"/>
    <property type="match status" value="1"/>
</dbReference>
<dbReference type="PANTHER" id="PTHR30161:SF1">
    <property type="entry name" value="FLAGELLAR BIOSYNTHESIS PROTEIN FLHA-RELATED"/>
    <property type="match status" value="1"/>
</dbReference>
<evidence type="ECO:0000256" key="1">
    <source>
        <dbReference type="ARBA" id="ARBA00004651"/>
    </source>
</evidence>
<dbReference type="PIRSF" id="PIRSF005419">
    <property type="entry name" value="FlhA"/>
    <property type="match status" value="1"/>
</dbReference>
<dbReference type="Gene3D" id="3.40.50.12790">
    <property type="entry name" value="FHIPEP family, domain 4"/>
    <property type="match status" value="1"/>
</dbReference>
<keyword evidence="3 7" id="KW-1003">Cell membrane</keyword>
<keyword evidence="7" id="KW-0653">Protein transport</keyword>
<dbReference type="PANTHER" id="PTHR30161">
    <property type="entry name" value="FLAGELLAR EXPORT PROTEIN, MEMBRANE FLHA SUBUNIT-RELATED"/>
    <property type="match status" value="1"/>
</dbReference>
<dbReference type="InterPro" id="IPR006301">
    <property type="entry name" value="FlhA"/>
</dbReference>
<keyword evidence="8" id="KW-0282">Flagellum</keyword>
<feature type="transmembrane region" description="Helical" evidence="7">
    <location>
        <begin position="21"/>
        <end position="39"/>
    </location>
</feature>
<feature type="transmembrane region" description="Helical" evidence="7">
    <location>
        <begin position="79"/>
        <end position="99"/>
    </location>
</feature>
<protein>
    <recommendedName>
        <fullName evidence="7">Flagellar biosynthesis protein FlhA</fullName>
    </recommendedName>
</protein>
<dbReference type="KEGG" id="dog:HP555_09125"/>
<keyword evidence="5 7" id="KW-1133">Transmembrane helix</keyword>
<keyword evidence="8" id="KW-0969">Cilium</keyword>
<dbReference type="Pfam" id="PF00771">
    <property type="entry name" value="FHIPEP"/>
    <property type="match status" value="1"/>
</dbReference>
<accession>A0A7T5VE01</accession>
<name>A0A7T5VE01_9BACT</name>
<dbReference type="PRINTS" id="PR00949">
    <property type="entry name" value="TYPE3IMAPROT"/>
</dbReference>
<keyword evidence="4 7" id="KW-0812">Transmembrane</keyword>
<dbReference type="GO" id="GO:0044780">
    <property type="term" value="P:bacterial-type flagellum assembly"/>
    <property type="evidence" value="ECO:0007669"/>
    <property type="project" value="InterPro"/>
</dbReference>
<keyword evidence="7" id="KW-1006">Bacterial flagellum protein export</keyword>
<dbReference type="EMBL" id="CP054140">
    <property type="protein sequence ID" value="QQG66017.1"/>
    <property type="molecule type" value="Genomic_DNA"/>
</dbReference>
<dbReference type="InterPro" id="IPR025505">
    <property type="entry name" value="FHIPEP_CS"/>
</dbReference>
<dbReference type="InterPro" id="IPR042196">
    <property type="entry name" value="FHIPEP_4"/>
</dbReference>
<dbReference type="InterPro" id="IPR042193">
    <property type="entry name" value="FHIPEP_3"/>
</dbReference>
<feature type="transmembrane region" description="Helical" evidence="7">
    <location>
        <begin position="252"/>
        <end position="272"/>
    </location>
</feature>
<evidence type="ECO:0000313" key="9">
    <source>
        <dbReference type="Proteomes" id="UP000596092"/>
    </source>
</evidence>
<feature type="transmembrane region" description="Helical" evidence="7">
    <location>
        <begin position="119"/>
        <end position="142"/>
    </location>
</feature>
<dbReference type="PROSITE" id="PS00994">
    <property type="entry name" value="FHIPEP"/>
    <property type="match status" value="1"/>
</dbReference>
<dbReference type="GO" id="GO:0005886">
    <property type="term" value="C:plasma membrane"/>
    <property type="evidence" value="ECO:0007669"/>
    <property type="project" value="UniProtKB-SubCell"/>
</dbReference>
<feature type="transmembrane region" description="Helical" evidence="7">
    <location>
        <begin position="293"/>
        <end position="317"/>
    </location>
</feature>
<evidence type="ECO:0000256" key="4">
    <source>
        <dbReference type="ARBA" id="ARBA00022692"/>
    </source>
</evidence>
<evidence type="ECO:0000256" key="6">
    <source>
        <dbReference type="ARBA" id="ARBA00023136"/>
    </source>
</evidence>
<evidence type="ECO:0000313" key="8">
    <source>
        <dbReference type="EMBL" id="QQG66017.1"/>
    </source>
</evidence>
<keyword evidence="9" id="KW-1185">Reference proteome</keyword>
<keyword evidence="7" id="KW-0813">Transport</keyword>
<reference evidence="8 9" key="1">
    <citation type="submission" date="2020-05" db="EMBL/GenBank/DDBJ databases">
        <title>Complete genome of Desulfobulbus oligotrophicus.</title>
        <authorList>
            <person name="Podar M."/>
        </authorList>
    </citation>
    <scope>NUCLEOTIDE SEQUENCE [LARGE SCALE GENOMIC DNA]</scope>
    <source>
        <strain evidence="8 9">Prop6</strain>
    </source>
</reference>
<feature type="transmembrane region" description="Helical" evidence="7">
    <location>
        <begin position="45"/>
        <end position="67"/>
    </location>
</feature>
<keyword evidence="8" id="KW-0966">Cell projection</keyword>
<evidence type="ECO:0000256" key="5">
    <source>
        <dbReference type="ARBA" id="ARBA00022989"/>
    </source>
</evidence>
<evidence type="ECO:0000256" key="7">
    <source>
        <dbReference type="RuleBase" id="RU364093"/>
    </source>
</evidence>
<comment type="function">
    <text evidence="7">Required for formation of the rod structure of the flagellar apparatus. Together with FliI and FliH, may constitute the export apparatus of flagellin.</text>
</comment>
<gene>
    <name evidence="7 8" type="primary">flhA</name>
    <name evidence="8" type="ORF">HP555_09125</name>
</gene>
<dbReference type="Proteomes" id="UP000596092">
    <property type="component" value="Chromosome"/>
</dbReference>
<proteinExistence type="inferred from homology"/>